<feature type="region of interest" description="Disordered" evidence="1">
    <location>
        <begin position="323"/>
        <end position="342"/>
    </location>
</feature>
<dbReference type="RefSeq" id="WP_186991724.1">
    <property type="nucleotide sequence ID" value="NZ_CP052909.1"/>
</dbReference>
<proteinExistence type="predicted"/>
<dbReference type="InterPro" id="IPR026360">
    <property type="entry name" value="Xnuc_lig_assoc"/>
</dbReference>
<keyword evidence="2" id="KW-0436">Ligase</keyword>
<dbReference type="Gene3D" id="3.60.15.10">
    <property type="entry name" value="Ribonuclease Z/Hydroxyacylglutathione hydrolase-like"/>
    <property type="match status" value="1"/>
</dbReference>
<dbReference type="NCBIfam" id="TIGR04122">
    <property type="entry name" value="Xnuc_lig_assoc"/>
    <property type="match status" value="1"/>
</dbReference>
<dbReference type="SUPFAM" id="SSF56281">
    <property type="entry name" value="Metallo-hydrolase/oxidoreductase"/>
    <property type="match status" value="1"/>
</dbReference>
<dbReference type="KEGG" id="alti:ALE3EI_1083"/>
<evidence type="ECO:0000313" key="2">
    <source>
        <dbReference type="EMBL" id="QNJ97656.1"/>
    </source>
</evidence>
<evidence type="ECO:0000313" key="3">
    <source>
        <dbReference type="Proteomes" id="UP000515514"/>
    </source>
</evidence>
<organism evidence="2 3">
    <name type="scientific">Constantimarinum furrinae</name>
    <dbReference type="NCBI Taxonomy" id="2562285"/>
    <lineage>
        <taxon>Bacteria</taxon>
        <taxon>Pseudomonadati</taxon>
        <taxon>Bacteroidota</taxon>
        <taxon>Flavobacteriia</taxon>
        <taxon>Flavobacteriales</taxon>
        <taxon>Flavobacteriaceae</taxon>
        <taxon>Altibacter/Constantimarinum group</taxon>
        <taxon>Constantimarinum</taxon>
    </lineage>
</organism>
<dbReference type="AlphaFoldDB" id="A0A7G8PTJ0"/>
<dbReference type="InterPro" id="IPR036866">
    <property type="entry name" value="RibonucZ/Hydroxyglut_hydro"/>
</dbReference>
<dbReference type="InterPro" id="IPR050698">
    <property type="entry name" value="MBL"/>
</dbReference>
<reference evidence="2 3" key="1">
    <citation type="submission" date="2020-04" db="EMBL/GenBank/DDBJ databases">
        <title>Genome sequence of Altibacter aquimarinus strain ALE3EI.</title>
        <authorList>
            <person name="Oh H.-M."/>
            <person name="Jang D."/>
        </authorList>
    </citation>
    <scope>NUCLEOTIDE SEQUENCE [LARGE SCALE GENOMIC DNA]</scope>
    <source>
        <strain evidence="2 3">ALE3EI</strain>
    </source>
</reference>
<protein>
    <submittedName>
        <fullName evidence="2">DNA ligase-associated DEXH box helicase</fullName>
    </submittedName>
</protein>
<dbReference type="EMBL" id="CP052909">
    <property type="protein sequence ID" value="QNJ97656.1"/>
    <property type="molecule type" value="Genomic_DNA"/>
</dbReference>
<keyword evidence="3" id="KW-1185">Reference proteome</keyword>
<dbReference type="GO" id="GO:0004521">
    <property type="term" value="F:RNA endonuclease activity"/>
    <property type="evidence" value="ECO:0007669"/>
    <property type="project" value="TreeGrafter"/>
</dbReference>
<accession>A0A7G8PTJ0</accession>
<dbReference type="Proteomes" id="UP000515514">
    <property type="component" value="Chromosome"/>
</dbReference>
<dbReference type="GO" id="GO:0016874">
    <property type="term" value="F:ligase activity"/>
    <property type="evidence" value="ECO:0007669"/>
    <property type="project" value="UniProtKB-KW"/>
</dbReference>
<dbReference type="PANTHER" id="PTHR11203">
    <property type="entry name" value="CLEAVAGE AND POLYADENYLATION SPECIFICITY FACTOR FAMILY MEMBER"/>
    <property type="match status" value="1"/>
</dbReference>
<gene>
    <name evidence="2" type="ORF">ALE3EI_1083</name>
</gene>
<evidence type="ECO:0000256" key="1">
    <source>
        <dbReference type="SAM" id="MobiDB-lite"/>
    </source>
</evidence>
<sequence>MNQPLLVFNESGIYCQQADVYIDAWKPVNKCIVTHGHADHSRWGHKKYITHHNNVPIIKHRLGEITVSGKKWNESFTINGVRFSLHPAGHIVGSSQVRVEYKGEVWVFTGDFKTEDDGLAEPYIPIKCHTFITESTFGLPAFKWEPQSSVFNDINTWWSINKQEGKTSVLFGYSLGKAQRLLHGLDTSIGKIYTHGAVENMTDVLRPMYRLPETIRITRDTSKEELKGNIVIAPPSAHGGTWIRKMVPFTTASASGWMTFRGARRRRAIDKGFVLSDHADWDGLLQSIENTQCEKVIATHGYTEIFARYLREELGMDARTQQTQFEEEGAEVGSKTESGVHE</sequence>
<dbReference type="PANTHER" id="PTHR11203:SF49">
    <property type="entry name" value="BLL1145 PROTEIN"/>
    <property type="match status" value="1"/>
</dbReference>
<name>A0A7G8PTJ0_9FLAO</name>